<name>A0A8R7QKT1_TRIUA</name>
<feature type="region of interest" description="Disordered" evidence="1">
    <location>
        <begin position="1"/>
        <end position="52"/>
    </location>
</feature>
<proteinExistence type="predicted"/>
<feature type="compositionally biased region" description="Gly residues" evidence="1">
    <location>
        <begin position="13"/>
        <end position="23"/>
    </location>
</feature>
<sequence>AASADQEEEEDAGLGGPGGGGGRGEGEEEDAGKGRRRTRAEADREEEEEAGLGAVPVVVAVLAKPGASPAALVHAVAAAGSFACGIEDGAWAVLAAGAVGHLTRLPAHPHGKSVHWPQPDPQGRGARDGGGHPD</sequence>
<dbReference type="EnsemblPlants" id="TuG1812G0500005230.01.T01">
    <property type="protein sequence ID" value="TuG1812G0500005230.01.T01"/>
    <property type="gene ID" value="TuG1812G0500005230.01"/>
</dbReference>
<feature type="compositionally biased region" description="Acidic residues" evidence="1">
    <location>
        <begin position="1"/>
        <end position="12"/>
    </location>
</feature>
<dbReference type="AlphaFoldDB" id="A0A8R7QKT1"/>
<keyword evidence="3" id="KW-1185">Reference proteome</keyword>
<evidence type="ECO:0000313" key="2">
    <source>
        <dbReference type="EnsemblPlants" id="TuG1812G0500005230.01.T02"/>
    </source>
</evidence>
<reference evidence="3" key="1">
    <citation type="journal article" date="2013" name="Nature">
        <title>Draft genome of the wheat A-genome progenitor Triticum urartu.</title>
        <authorList>
            <person name="Ling H.Q."/>
            <person name="Zhao S."/>
            <person name="Liu D."/>
            <person name="Wang J."/>
            <person name="Sun H."/>
            <person name="Zhang C."/>
            <person name="Fan H."/>
            <person name="Li D."/>
            <person name="Dong L."/>
            <person name="Tao Y."/>
            <person name="Gao C."/>
            <person name="Wu H."/>
            <person name="Li Y."/>
            <person name="Cui Y."/>
            <person name="Guo X."/>
            <person name="Zheng S."/>
            <person name="Wang B."/>
            <person name="Yu K."/>
            <person name="Liang Q."/>
            <person name="Yang W."/>
            <person name="Lou X."/>
            <person name="Chen J."/>
            <person name="Feng M."/>
            <person name="Jian J."/>
            <person name="Zhang X."/>
            <person name="Luo G."/>
            <person name="Jiang Y."/>
            <person name="Liu J."/>
            <person name="Wang Z."/>
            <person name="Sha Y."/>
            <person name="Zhang B."/>
            <person name="Wu H."/>
            <person name="Tang D."/>
            <person name="Shen Q."/>
            <person name="Xue P."/>
            <person name="Zou S."/>
            <person name="Wang X."/>
            <person name="Liu X."/>
            <person name="Wang F."/>
            <person name="Yang Y."/>
            <person name="An X."/>
            <person name="Dong Z."/>
            <person name="Zhang K."/>
            <person name="Zhang X."/>
            <person name="Luo M.C."/>
            <person name="Dvorak J."/>
            <person name="Tong Y."/>
            <person name="Wang J."/>
            <person name="Yang H."/>
            <person name="Li Z."/>
            <person name="Wang D."/>
            <person name="Zhang A."/>
            <person name="Wang J."/>
        </authorList>
    </citation>
    <scope>NUCLEOTIDE SEQUENCE</scope>
    <source>
        <strain evidence="3">cv. G1812</strain>
    </source>
</reference>
<organism evidence="2 3">
    <name type="scientific">Triticum urartu</name>
    <name type="common">Red wild einkorn</name>
    <name type="synonym">Crithodium urartu</name>
    <dbReference type="NCBI Taxonomy" id="4572"/>
    <lineage>
        <taxon>Eukaryota</taxon>
        <taxon>Viridiplantae</taxon>
        <taxon>Streptophyta</taxon>
        <taxon>Embryophyta</taxon>
        <taxon>Tracheophyta</taxon>
        <taxon>Spermatophyta</taxon>
        <taxon>Magnoliopsida</taxon>
        <taxon>Liliopsida</taxon>
        <taxon>Poales</taxon>
        <taxon>Poaceae</taxon>
        <taxon>BOP clade</taxon>
        <taxon>Pooideae</taxon>
        <taxon>Triticodae</taxon>
        <taxon>Triticeae</taxon>
        <taxon>Triticinae</taxon>
        <taxon>Triticum</taxon>
    </lineage>
</organism>
<evidence type="ECO:0000313" key="3">
    <source>
        <dbReference type="Proteomes" id="UP000015106"/>
    </source>
</evidence>
<feature type="compositionally biased region" description="Basic and acidic residues" evidence="1">
    <location>
        <begin position="125"/>
        <end position="134"/>
    </location>
</feature>
<reference evidence="2" key="3">
    <citation type="submission" date="2022-06" db="UniProtKB">
        <authorList>
            <consortium name="EnsemblPlants"/>
        </authorList>
    </citation>
    <scope>IDENTIFICATION</scope>
</reference>
<evidence type="ECO:0000256" key="1">
    <source>
        <dbReference type="SAM" id="MobiDB-lite"/>
    </source>
</evidence>
<dbReference type="EnsemblPlants" id="TuG1812G0500005230.01.T02">
    <property type="protein sequence ID" value="TuG1812G0500005230.01.T02"/>
    <property type="gene ID" value="TuG1812G0500005230.01"/>
</dbReference>
<dbReference type="Gramene" id="TuG1812G0500005230.01.T01">
    <property type="protein sequence ID" value="TuG1812G0500005230.01.T01"/>
    <property type="gene ID" value="TuG1812G0500005230.01"/>
</dbReference>
<feature type="region of interest" description="Disordered" evidence="1">
    <location>
        <begin position="104"/>
        <end position="134"/>
    </location>
</feature>
<protein>
    <submittedName>
        <fullName evidence="2">Uncharacterized protein</fullName>
    </submittedName>
</protein>
<dbReference type="Proteomes" id="UP000015106">
    <property type="component" value="Chromosome 5"/>
</dbReference>
<accession>A0A8R7QKT1</accession>
<dbReference type="Gramene" id="TuG1812G0500005230.01.T02">
    <property type="protein sequence ID" value="TuG1812G0500005230.01.T02"/>
    <property type="gene ID" value="TuG1812G0500005230.01"/>
</dbReference>
<reference evidence="2" key="2">
    <citation type="submission" date="2018-03" db="EMBL/GenBank/DDBJ databases">
        <title>The Triticum urartu genome reveals the dynamic nature of wheat genome evolution.</title>
        <authorList>
            <person name="Ling H."/>
            <person name="Ma B."/>
            <person name="Shi X."/>
            <person name="Liu H."/>
            <person name="Dong L."/>
            <person name="Sun H."/>
            <person name="Cao Y."/>
            <person name="Gao Q."/>
            <person name="Zheng S."/>
            <person name="Li Y."/>
            <person name="Yu Y."/>
            <person name="Du H."/>
            <person name="Qi M."/>
            <person name="Li Y."/>
            <person name="Yu H."/>
            <person name="Cui Y."/>
            <person name="Wang N."/>
            <person name="Chen C."/>
            <person name="Wu H."/>
            <person name="Zhao Y."/>
            <person name="Zhang J."/>
            <person name="Li Y."/>
            <person name="Zhou W."/>
            <person name="Zhang B."/>
            <person name="Hu W."/>
            <person name="Eijk M."/>
            <person name="Tang J."/>
            <person name="Witsenboer H."/>
            <person name="Zhao S."/>
            <person name="Li Z."/>
            <person name="Zhang A."/>
            <person name="Wang D."/>
            <person name="Liang C."/>
        </authorList>
    </citation>
    <scope>NUCLEOTIDE SEQUENCE [LARGE SCALE GENOMIC DNA]</scope>
    <source>
        <strain evidence="2">cv. G1812</strain>
    </source>
</reference>